<evidence type="ECO:0000256" key="4">
    <source>
        <dbReference type="ARBA" id="ARBA00022617"/>
    </source>
</evidence>
<name>A0A5N6XND3_9EURO</name>
<dbReference type="PANTHER" id="PTHR24305">
    <property type="entry name" value="CYTOCHROME P450"/>
    <property type="match status" value="1"/>
</dbReference>
<reference evidence="12" key="1">
    <citation type="submission" date="2019-04" db="EMBL/GenBank/DDBJ databases">
        <title>Friends and foes A comparative genomics study of 23 Aspergillus species from section Flavi.</title>
        <authorList>
            <consortium name="DOE Joint Genome Institute"/>
            <person name="Kjaerbolling I."/>
            <person name="Vesth T."/>
            <person name="Frisvad J.C."/>
            <person name="Nybo J.L."/>
            <person name="Theobald S."/>
            <person name="Kildgaard S."/>
            <person name="Isbrandt T."/>
            <person name="Kuo A."/>
            <person name="Sato A."/>
            <person name="Lyhne E.K."/>
            <person name="Kogle M.E."/>
            <person name="Wiebenga A."/>
            <person name="Kun R.S."/>
            <person name="Lubbers R.J."/>
            <person name="Makela M.R."/>
            <person name="Barry K."/>
            <person name="Chovatia M."/>
            <person name="Clum A."/>
            <person name="Daum C."/>
            <person name="Haridas S."/>
            <person name="He G."/>
            <person name="LaButti K."/>
            <person name="Lipzen A."/>
            <person name="Mondo S."/>
            <person name="Riley R."/>
            <person name="Salamov A."/>
            <person name="Simmons B.A."/>
            <person name="Magnuson J.K."/>
            <person name="Henrissat B."/>
            <person name="Mortensen U.H."/>
            <person name="Larsen T.O."/>
            <person name="Devries R.P."/>
            <person name="Grigoriev I.V."/>
            <person name="Machida M."/>
            <person name="Baker S.E."/>
            <person name="Andersen M.R."/>
        </authorList>
    </citation>
    <scope>NUCLEOTIDE SEQUENCE</scope>
    <source>
        <strain evidence="12">CBS 117612</strain>
    </source>
</reference>
<dbReference type="AlphaFoldDB" id="A0A5N6XND3"/>
<dbReference type="InterPro" id="IPR036396">
    <property type="entry name" value="Cyt_P450_sf"/>
</dbReference>
<evidence type="ECO:0000256" key="5">
    <source>
        <dbReference type="ARBA" id="ARBA00022723"/>
    </source>
</evidence>
<sequence length="467" mass="53507">MQLIWLAVGAASIVIFLHLFTTWWHLRHIPGPFLASITNLQRVWWVKTGRAHLYHQAIHAKYGEVVRIGPHLVSFSNPEAISTVYPIRPGFPKSDFYATLRPYTRERGSMLAVFNTQNEQIHKQIKSPIAPLFSLSNIVMFEGLVEEVLSCLSEQFDTRFAGTGETFDFGEWLQYFAFDVMGTMSFSRRYGFLEQGRDVNGMLDAVFQFMKTAAPMSQIPWADPWIYKNRFVNSLCRTPAMSILGFVDRVIRERLDNPDHSHKDFLARFLEIQEANSNNLLTHPATLQALSSELITANLTLPYPKWNEVCDLPYLDACIQEAVRLHPPFALLLERVVPAGGVSVLNHYLPEGTLVGGNPYVVNRHAETFGPDVEEWRPGRWLEGEGRKKLEQSVLTFGAGRRVCLGKYIGILELKKLVPFLVLKYDMKIIDPERFSVENGFFFKQREFYCSITRRKEGSHRDKADSK</sequence>
<dbReference type="PANTHER" id="PTHR24305:SF175">
    <property type="entry name" value="CYTOCHROME P450 MONOOXYGENASE PKFB"/>
    <property type="match status" value="1"/>
</dbReference>
<dbReference type="GO" id="GO:0005506">
    <property type="term" value="F:iron ion binding"/>
    <property type="evidence" value="ECO:0007669"/>
    <property type="project" value="InterPro"/>
</dbReference>
<evidence type="ECO:0000256" key="1">
    <source>
        <dbReference type="ARBA" id="ARBA00001971"/>
    </source>
</evidence>
<dbReference type="SUPFAM" id="SSF48264">
    <property type="entry name" value="Cytochrome P450"/>
    <property type="match status" value="1"/>
</dbReference>
<dbReference type="GO" id="GO:0020037">
    <property type="term" value="F:heme binding"/>
    <property type="evidence" value="ECO:0007669"/>
    <property type="project" value="InterPro"/>
</dbReference>
<keyword evidence="7 9" id="KW-0408">Iron</keyword>
<keyword evidence="11" id="KW-0812">Transmembrane</keyword>
<dbReference type="GO" id="GO:0004497">
    <property type="term" value="F:monooxygenase activity"/>
    <property type="evidence" value="ECO:0007669"/>
    <property type="project" value="UniProtKB-KW"/>
</dbReference>
<dbReference type="InterPro" id="IPR001128">
    <property type="entry name" value="Cyt_P450"/>
</dbReference>
<evidence type="ECO:0008006" key="13">
    <source>
        <dbReference type="Google" id="ProtNLM"/>
    </source>
</evidence>
<keyword evidence="5 9" id="KW-0479">Metal-binding</keyword>
<dbReference type="Proteomes" id="UP000325558">
    <property type="component" value="Unassembled WGS sequence"/>
</dbReference>
<dbReference type="CDD" id="cd11060">
    <property type="entry name" value="CYP57A1-like"/>
    <property type="match status" value="1"/>
</dbReference>
<dbReference type="InterPro" id="IPR050121">
    <property type="entry name" value="Cytochrome_P450_monoxygenase"/>
</dbReference>
<dbReference type="InterPro" id="IPR002403">
    <property type="entry name" value="Cyt_P450_E_grp-IV"/>
</dbReference>
<dbReference type="PROSITE" id="PS00086">
    <property type="entry name" value="CYTOCHROME_P450"/>
    <property type="match status" value="1"/>
</dbReference>
<evidence type="ECO:0000256" key="6">
    <source>
        <dbReference type="ARBA" id="ARBA00023002"/>
    </source>
</evidence>
<keyword evidence="4 9" id="KW-0349">Heme</keyword>
<proteinExistence type="inferred from homology"/>
<evidence type="ECO:0000313" key="12">
    <source>
        <dbReference type="EMBL" id="KAE8334462.1"/>
    </source>
</evidence>
<dbReference type="EMBL" id="ML737275">
    <property type="protein sequence ID" value="KAE8334462.1"/>
    <property type="molecule type" value="Genomic_DNA"/>
</dbReference>
<keyword evidence="11" id="KW-1133">Transmembrane helix</keyword>
<accession>A0A5N6XND3</accession>
<evidence type="ECO:0000256" key="9">
    <source>
        <dbReference type="PIRSR" id="PIRSR602403-1"/>
    </source>
</evidence>
<dbReference type="PRINTS" id="PR00465">
    <property type="entry name" value="EP450IV"/>
</dbReference>
<comment type="cofactor">
    <cofactor evidence="1 9">
        <name>heme</name>
        <dbReference type="ChEBI" id="CHEBI:30413"/>
    </cofactor>
</comment>
<evidence type="ECO:0000256" key="3">
    <source>
        <dbReference type="ARBA" id="ARBA00010617"/>
    </source>
</evidence>
<feature type="transmembrane region" description="Helical" evidence="11">
    <location>
        <begin position="6"/>
        <end position="26"/>
    </location>
</feature>
<evidence type="ECO:0000256" key="2">
    <source>
        <dbReference type="ARBA" id="ARBA00005179"/>
    </source>
</evidence>
<comment type="pathway">
    <text evidence="2">Secondary metabolite biosynthesis.</text>
</comment>
<keyword evidence="11" id="KW-0472">Membrane</keyword>
<gene>
    <name evidence="12" type="ORF">BDV24DRAFT_156836</name>
</gene>
<dbReference type="Pfam" id="PF00067">
    <property type="entry name" value="p450"/>
    <property type="match status" value="1"/>
</dbReference>
<keyword evidence="6 10" id="KW-0560">Oxidoreductase</keyword>
<organism evidence="12">
    <name type="scientific">Aspergillus arachidicola</name>
    <dbReference type="NCBI Taxonomy" id="656916"/>
    <lineage>
        <taxon>Eukaryota</taxon>
        <taxon>Fungi</taxon>
        <taxon>Dikarya</taxon>
        <taxon>Ascomycota</taxon>
        <taxon>Pezizomycotina</taxon>
        <taxon>Eurotiomycetes</taxon>
        <taxon>Eurotiomycetidae</taxon>
        <taxon>Eurotiales</taxon>
        <taxon>Aspergillaceae</taxon>
        <taxon>Aspergillus</taxon>
        <taxon>Aspergillus subgen. Circumdati</taxon>
    </lineage>
</organism>
<keyword evidence="8 10" id="KW-0503">Monooxygenase</keyword>
<dbReference type="InterPro" id="IPR017972">
    <property type="entry name" value="Cyt_P450_CS"/>
</dbReference>
<dbReference type="GO" id="GO:0016705">
    <property type="term" value="F:oxidoreductase activity, acting on paired donors, with incorporation or reduction of molecular oxygen"/>
    <property type="evidence" value="ECO:0007669"/>
    <property type="project" value="InterPro"/>
</dbReference>
<evidence type="ECO:0000256" key="10">
    <source>
        <dbReference type="RuleBase" id="RU000461"/>
    </source>
</evidence>
<feature type="binding site" description="axial binding residue" evidence="9">
    <location>
        <position position="404"/>
    </location>
    <ligand>
        <name>heme</name>
        <dbReference type="ChEBI" id="CHEBI:30413"/>
    </ligand>
    <ligandPart>
        <name>Fe</name>
        <dbReference type="ChEBI" id="CHEBI:18248"/>
    </ligandPart>
</feature>
<evidence type="ECO:0000256" key="11">
    <source>
        <dbReference type="SAM" id="Phobius"/>
    </source>
</evidence>
<dbReference type="OrthoDB" id="3934656at2759"/>
<dbReference type="PRINTS" id="PR00385">
    <property type="entry name" value="P450"/>
</dbReference>
<evidence type="ECO:0000256" key="8">
    <source>
        <dbReference type="ARBA" id="ARBA00023033"/>
    </source>
</evidence>
<comment type="similarity">
    <text evidence="3 10">Belongs to the cytochrome P450 family.</text>
</comment>
<dbReference type="Gene3D" id="1.10.630.10">
    <property type="entry name" value="Cytochrome P450"/>
    <property type="match status" value="2"/>
</dbReference>
<evidence type="ECO:0000256" key="7">
    <source>
        <dbReference type="ARBA" id="ARBA00023004"/>
    </source>
</evidence>
<protein>
    <recommendedName>
        <fullName evidence="13">Cytochrome P450 oxidoreductase</fullName>
    </recommendedName>
</protein>